<evidence type="ECO:0000256" key="1">
    <source>
        <dbReference type="SAM" id="Coils"/>
    </source>
</evidence>
<evidence type="ECO:0000313" key="2">
    <source>
        <dbReference type="EMBL" id="MBD2757159.1"/>
    </source>
</evidence>
<comment type="caution">
    <text evidence="2">The sequence shown here is derived from an EMBL/GenBank/DDBJ whole genome shotgun (WGS) entry which is preliminary data.</text>
</comment>
<sequence>MEFIVLLLLLVLSSLLIVATAVANHFQAGLNRQSKAEYELKLLIQKQRYQLEDLQRTNRFLLAENRTLVEQRFRIQQEQLLASLN</sequence>
<name>A0A927B7I1_9BACT</name>
<dbReference type="Proteomes" id="UP000653797">
    <property type="component" value="Unassembled WGS sequence"/>
</dbReference>
<gene>
    <name evidence="2" type="ORF">IC230_30060</name>
</gene>
<accession>A0A927B7I1</accession>
<proteinExistence type="predicted"/>
<keyword evidence="3" id="KW-1185">Reference proteome</keyword>
<evidence type="ECO:0000313" key="3">
    <source>
        <dbReference type="Proteomes" id="UP000653797"/>
    </source>
</evidence>
<dbReference type="EMBL" id="JACXAA010000018">
    <property type="protein sequence ID" value="MBD2757159.1"/>
    <property type="molecule type" value="Genomic_DNA"/>
</dbReference>
<organism evidence="2 3">
    <name type="scientific">Spirosoma validum</name>
    <dbReference type="NCBI Taxonomy" id="2771355"/>
    <lineage>
        <taxon>Bacteria</taxon>
        <taxon>Pseudomonadati</taxon>
        <taxon>Bacteroidota</taxon>
        <taxon>Cytophagia</taxon>
        <taxon>Cytophagales</taxon>
        <taxon>Cytophagaceae</taxon>
        <taxon>Spirosoma</taxon>
    </lineage>
</organism>
<reference evidence="2" key="1">
    <citation type="submission" date="2020-09" db="EMBL/GenBank/DDBJ databases">
        <authorList>
            <person name="Kim M.K."/>
        </authorList>
    </citation>
    <scope>NUCLEOTIDE SEQUENCE</scope>
    <source>
        <strain evidence="2">BT704</strain>
    </source>
</reference>
<dbReference type="AlphaFoldDB" id="A0A927B7I1"/>
<feature type="coiled-coil region" evidence="1">
    <location>
        <begin position="44"/>
        <end position="71"/>
    </location>
</feature>
<dbReference type="RefSeq" id="WP_191042784.1">
    <property type="nucleotide sequence ID" value="NZ_JACXAA010000018.1"/>
</dbReference>
<protein>
    <submittedName>
        <fullName evidence="2">Uncharacterized protein</fullName>
    </submittedName>
</protein>
<keyword evidence="1" id="KW-0175">Coiled coil</keyword>